<dbReference type="GO" id="GO:0016746">
    <property type="term" value="F:acyltransferase activity"/>
    <property type="evidence" value="ECO:0007669"/>
    <property type="project" value="UniProtKB-KW"/>
</dbReference>
<keyword evidence="5" id="KW-1185">Reference proteome</keyword>
<keyword evidence="1" id="KW-0808">Transferase</keyword>
<dbReference type="SUPFAM" id="SSF69593">
    <property type="entry name" value="Glycerol-3-phosphate (1)-acyltransferase"/>
    <property type="match status" value="1"/>
</dbReference>
<dbReference type="PANTHER" id="PTHR10434">
    <property type="entry name" value="1-ACYL-SN-GLYCEROL-3-PHOSPHATE ACYLTRANSFERASE"/>
    <property type="match status" value="1"/>
</dbReference>
<evidence type="ECO:0000313" key="5">
    <source>
        <dbReference type="Proteomes" id="UP001501586"/>
    </source>
</evidence>
<name>A0ABP8EP42_9MICO</name>
<organism evidence="4 5">
    <name type="scientific">Brevibacterium daeguense</name>
    <dbReference type="NCBI Taxonomy" id="909936"/>
    <lineage>
        <taxon>Bacteria</taxon>
        <taxon>Bacillati</taxon>
        <taxon>Actinomycetota</taxon>
        <taxon>Actinomycetes</taxon>
        <taxon>Micrococcales</taxon>
        <taxon>Brevibacteriaceae</taxon>
        <taxon>Brevibacterium</taxon>
    </lineage>
</organism>
<dbReference type="Proteomes" id="UP001501586">
    <property type="component" value="Unassembled WGS sequence"/>
</dbReference>
<accession>A0ABP8EP42</accession>
<dbReference type="EMBL" id="BAABAZ010000012">
    <property type="protein sequence ID" value="GAA4285577.1"/>
    <property type="molecule type" value="Genomic_DNA"/>
</dbReference>
<evidence type="ECO:0000259" key="3">
    <source>
        <dbReference type="SMART" id="SM00563"/>
    </source>
</evidence>
<dbReference type="InterPro" id="IPR002123">
    <property type="entry name" value="Plipid/glycerol_acylTrfase"/>
</dbReference>
<dbReference type="SMART" id="SM00563">
    <property type="entry name" value="PlsC"/>
    <property type="match status" value="1"/>
</dbReference>
<dbReference type="RefSeq" id="WP_236863406.1">
    <property type="nucleotide sequence ID" value="NZ_BAABAZ010000012.1"/>
</dbReference>
<gene>
    <name evidence="4" type="ORF">GCM10022261_31080</name>
</gene>
<keyword evidence="2 4" id="KW-0012">Acyltransferase</keyword>
<dbReference type="CDD" id="cd07989">
    <property type="entry name" value="LPLAT_AGPAT-like"/>
    <property type="match status" value="1"/>
</dbReference>
<dbReference type="PANTHER" id="PTHR10434:SF11">
    <property type="entry name" value="1-ACYL-SN-GLYCEROL-3-PHOSPHATE ACYLTRANSFERASE"/>
    <property type="match status" value="1"/>
</dbReference>
<protein>
    <submittedName>
        <fullName evidence="4">Lysophospholipid acyltransferase family protein</fullName>
    </submittedName>
</protein>
<sequence length="241" mass="26804">MFYWLLKRIFVGPILRMLFRPWTRGLENIPESGGAIIAGNHLSFLDSIFVPLVAPRPVVYLAKKDYFTGRGVKGMLTRWFFKLTNQLPMDRSGGSASEASLHSGLKVLQSGNLLGIYPEGTRSPDGRLYRGRTGVARLVLEAGVPVVPVALIGTDKVQPQGRKVPRLRRVGVVFGKAMDFSKYAGLQQERFLLRSITDEIMYEILRLSGQEYVDSYASTVKTRLLSAKKLTAEIEAGEPES</sequence>
<evidence type="ECO:0000256" key="2">
    <source>
        <dbReference type="ARBA" id="ARBA00023315"/>
    </source>
</evidence>
<proteinExistence type="predicted"/>
<comment type="caution">
    <text evidence="4">The sequence shown here is derived from an EMBL/GenBank/DDBJ whole genome shotgun (WGS) entry which is preliminary data.</text>
</comment>
<reference evidence="5" key="1">
    <citation type="journal article" date="2019" name="Int. J. Syst. Evol. Microbiol.">
        <title>The Global Catalogue of Microorganisms (GCM) 10K type strain sequencing project: providing services to taxonomists for standard genome sequencing and annotation.</title>
        <authorList>
            <consortium name="The Broad Institute Genomics Platform"/>
            <consortium name="The Broad Institute Genome Sequencing Center for Infectious Disease"/>
            <person name="Wu L."/>
            <person name="Ma J."/>
        </authorList>
    </citation>
    <scope>NUCLEOTIDE SEQUENCE [LARGE SCALE GENOMIC DNA]</scope>
    <source>
        <strain evidence="5">JCM 17458</strain>
    </source>
</reference>
<feature type="domain" description="Phospholipid/glycerol acyltransferase" evidence="3">
    <location>
        <begin position="35"/>
        <end position="154"/>
    </location>
</feature>
<dbReference type="Pfam" id="PF01553">
    <property type="entry name" value="Acyltransferase"/>
    <property type="match status" value="1"/>
</dbReference>
<evidence type="ECO:0000256" key="1">
    <source>
        <dbReference type="ARBA" id="ARBA00022679"/>
    </source>
</evidence>
<evidence type="ECO:0000313" key="4">
    <source>
        <dbReference type="EMBL" id="GAA4285577.1"/>
    </source>
</evidence>